<dbReference type="Gramene" id="ERM97564">
    <property type="protein sequence ID" value="ERM97564"/>
    <property type="gene ID" value="AMTR_s00200p00040190"/>
</dbReference>
<evidence type="ECO:0000256" key="1">
    <source>
        <dbReference type="ARBA" id="ARBA00001412"/>
    </source>
</evidence>
<keyword evidence="3" id="KW-0378">Hydrolase</keyword>
<dbReference type="eggNOG" id="KOG2024">
    <property type="taxonomic scope" value="Eukaryota"/>
</dbReference>
<dbReference type="GO" id="GO:0004565">
    <property type="term" value="F:beta-galactosidase activity"/>
    <property type="evidence" value="ECO:0007669"/>
    <property type="project" value="UniProtKB-EC"/>
</dbReference>
<evidence type="ECO:0000313" key="7">
    <source>
        <dbReference type="EMBL" id="ERM97564.1"/>
    </source>
</evidence>
<keyword evidence="8" id="KW-1185">Reference proteome</keyword>
<dbReference type="AlphaFoldDB" id="W1NS24"/>
<dbReference type="SUPFAM" id="SSF49303">
    <property type="entry name" value="beta-Galactosidase/glucuronidase domain"/>
    <property type="match status" value="1"/>
</dbReference>
<comment type="catalytic activity">
    <reaction evidence="1">
        <text>Hydrolysis of terminal non-reducing beta-D-galactose residues in beta-D-galactosides.</text>
        <dbReference type="EC" id="3.2.1.23"/>
    </reaction>
</comment>
<dbReference type="Pfam" id="PF16353">
    <property type="entry name" value="LacZ_4"/>
    <property type="match status" value="1"/>
</dbReference>
<dbReference type="PANTHER" id="PTHR46323:SF2">
    <property type="entry name" value="BETA-GALACTOSIDASE"/>
    <property type="match status" value="1"/>
</dbReference>
<dbReference type="InterPro" id="IPR017853">
    <property type="entry name" value="GH"/>
</dbReference>
<dbReference type="InterPro" id="IPR013783">
    <property type="entry name" value="Ig-like_fold"/>
</dbReference>
<sequence>MLLKTALAPNIHVGTSCVTYSGGCGEGIPPGSYIMKGEDLELHPLTSCALCICVWDIVKIAKDPTETRPLILGEYSHAMGNSTGNIHEYWEAIDSTEGLQGGFIWDWVDQVLLKEGADGTKHRAYGGDFGDIPNDLNFCLNGLTWPDRIPHPALNEVKYVYQPIKFTFVEDKFKIFNSQYFETTDNIEFSWLLVGDGKCLGSGVLCPSTKTLDSHEIELKSSPWYSLWESSPAAHIYLTMTAKLTQPTHWVKRGTCSLLDQLKEHIFLLEFPLDV</sequence>
<dbReference type="Pfam" id="PF02836">
    <property type="entry name" value="Glyco_hydro_2_C"/>
    <property type="match status" value="1"/>
</dbReference>
<dbReference type="InterPro" id="IPR006103">
    <property type="entry name" value="Glyco_hydro_2_cat"/>
</dbReference>
<dbReference type="SUPFAM" id="SSF51445">
    <property type="entry name" value="(Trans)glycosidases"/>
    <property type="match status" value="1"/>
</dbReference>
<dbReference type="GO" id="GO:0005975">
    <property type="term" value="P:carbohydrate metabolic process"/>
    <property type="evidence" value="ECO:0007669"/>
    <property type="project" value="InterPro"/>
</dbReference>
<dbReference type="Gene3D" id="3.20.20.80">
    <property type="entry name" value="Glycosidases"/>
    <property type="match status" value="1"/>
</dbReference>
<protein>
    <recommendedName>
        <fullName evidence="2">beta-galactosidase</fullName>
        <ecNumber evidence="2">3.2.1.23</ecNumber>
    </recommendedName>
</protein>
<evidence type="ECO:0000259" key="5">
    <source>
        <dbReference type="Pfam" id="PF02836"/>
    </source>
</evidence>
<evidence type="ECO:0000256" key="3">
    <source>
        <dbReference type="ARBA" id="ARBA00022801"/>
    </source>
</evidence>
<dbReference type="InterPro" id="IPR036156">
    <property type="entry name" value="Beta-gal/glucu_dom_sf"/>
</dbReference>
<evidence type="ECO:0000256" key="2">
    <source>
        <dbReference type="ARBA" id="ARBA00012756"/>
    </source>
</evidence>
<dbReference type="InterPro" id="IPR050347">
    <property type="entry name" value="Bact_Beta-galactosidase"/>
</dbReference>
<evidence type="ECO:0000259" key="6">
    <source>
        <dbReference type="Pfam" id="PF16353"/>
    </source>
</evidence>
<dbReference type="PANTHER" id="PTHR46323">
    <property type="entry name" value="BETA-GALACTOSIDASE"/>
    <property type="match status" value="1"/>
</dbReference>
<gene>
    <name evidence="7" type="ORF">AMTR_s00200p00040190</name>
</gene>
<dbReference type="HOGENOM" id="CLU_1013167_0_0_1"/>
<dbReference type="STRING" id="13333.W1NS24"/>
<organism evidence="7 8">
    <name type="scientific">Amborella trichopoda</name>
    <dbReference type="NCBI Taxonomy" id="13333"/>
    <lineage>
        <taxon>Eukaryota</taxon>
        <taxon>Viridiplantae</taxon>
        <taxon>Streptophyta</taxon>
        <taxon>Embryophyta</taxon>
        <taxon>Tracheophyta</taxon>
        <taxon>Spermatophyta</taxon>
        <taxon>Magnoliopsida</taxon>
        <taxon>Amborellales</taxon>
        <taxon>Amborellaceae</taxon>
        <taxon>Amborella</taxon>
    </lineage>
</organism>
<accession>W1NS24</accession>
<dbReference type="EMBL" id="KI396072">
    <property type="protein sequence ID" value="ERM97564.1"/>
    <property type="molecule type" value="Genomic_DNA"/>
</dbReference>
<name>W1NS24_AMBTC</name>
<evidence type="ECO:0000256" key="4">
    <source>
        <dbReference type="ARBA" id="ARBA00023295"/>
    </source>
</evidence>
<proteinExistence type="predicted"/>
<keyword evidence="4" id="KW-0326">Glycosidase</keyword>
<feature type="domain" description="Beta-galactosidase" evidence="6">
    <location>
        <begin position="173"/>
        <end position="262"/>
    </location>
</feature>
<dbReference type="Proteomes" id="UP000017836">
    <property type="component" value="Unassembled WGS sequence"/>
</dbReference>
<feature type="domain" description="Glycoside hydrolase family 2 catalytic" evidence="5">
    <location>
        <begin position="64"/>
        <end position="166"/>
    </location>
</feature>
<dbReference type="PROSITE" id="PS51257">
    <property type="entry name" value="PROKAR_LIPOPROTEIN"/>
    <property type="match status" value="1"/>
</dbReference>
<dbReference type="Gene3D" id="2.60.40.10">
    <property type="entry name" value="Immunoglobulins"/>
    <property type="match status" value="1"/>
</dbReference>
<dbReference type="InterPro" id="IPR032312">
    <property type="entry name" value="LacZ_4"/>
</dbReference>
<dbReference type="EC" id="3.2.1.23" evidence="2"/>
<evidence type="ECO:0000313" key="8">
    <source>
        <dbReference type="Proteomes" id="UP000017836"/>
    </source>
</evidence>
<reference evidence="8" key="1">
    <citation type="journal article" date="2013" name="Science">
        <title>The Amborella genome and the evolution of flowering plants.</title>
        <authorList>
            <consortium name="Amborella Genome Project"/>
        </authorList>
    </citation>
    <scope>NUCLEOTIDE SEQUENCE [LARGE SCALE GENOMIC DNA]</scope>
</reference>